<dbReference type="Gene3D" id="3.30.43.10">
    <property type="entry name" value="Uridine Diphospho-n-acetylenolpyruvylglucosamine Reductase, domain 2"/>
    <property type="match status" value="1"/>
</dbReference>
<comment type="cofactor">
    <cofactor evidence="1 16">
        <name>FAD</name>
        <dbReference type="ChEBI" id="CHEBI:57692"/>
    </cofactor>
</comment>
<dbReference type="GO" id="GO:0071949">
    <property type="term" value="F:FAD binding"/>
    <property type="evidence" value="ECO:0007669"/>
    <property type="project" value="InterPro"/>
</dbReference>
<protein>
    <recommendedName>
        <fullName evidence="16">UDP-N-acetylenolpyruvoylglucosamine reductase</fullName>
        <ecNumber evidence="16">1.3.1.98</ecNumber>
    </recommendedName>
    <alternativeName>
        <fullName evidence="16">UDP-N-acetylmuramate dehydrogenase</fullName>
    </alternativeName>
</protein>
<dbReference type="PROSITE" id="PS51387">
    <property type="entry name" value="FAD_PCMH"/>
    <property type="match status" value="1"/>
</dbReference>
<keyword evidence="5 16" id="KW-0963">Cytoplasm</keyword>
<keyword evidence="6 16" id="KW-0132">Cell division</keyword>
<dbReference type="InterPro" id="IPR016169">
    <property type="entry name" value="FAD-bd_PCMH_sub2"/>
</dbReference>
<evidence type="ECO:0000256" key="6">
    <source>
        <dbReference type="ARBA" id="ARBA00022618"/>
    </source>
</evidence>
<feature type="active site" evidence="16">
    <location>
        <position position="167"/>
    </location>
</feature>
<dbReference type="GO" id="GO:0008762">
    <property type="term" value="F:UDP-N-acetylmuramate dehydrogenase activity"/>
    <property type="evidence" value="ECO:0007669"/>
    <property type="project" value="UniProtKB-UniRule"/>
</dbReference>
<dbReference type="InterPro" id="IPR016167">
    <property type="entry name" value="FAD-bd_PCMH_sub1"/>
</dbReference>
<dbReference type="GO" id="GO:0005829">
    <property type="term" value="C:cytosol"/>
    <property type="evidence" value="ECO:0007669"/>
    <property type="project" value="TreeGrafter"/>
</dbReference>
<evidence type="ECO:0000256" key="1">
    <source>
        <dbReference type="ARBA" id="ARBA00001974"/>
    </source>
</evidence>
<dbReference type="NCBIfam" id="TIGR00179">
    <property type="entry name" value="murB"/>
    <property type="match status" value="1"/>
</dbReference>
<evidence type="ECO:0000256" key="3">
    <source>
        <dbReference type="ARBA" id="ARBA00004496"/>
    </source>
</evidence>
<dbReference type="UniPathway" id="UPA00219"/>
<dbReference type="InterPro" id="IPR036318">
    <property type="entry name" value="FAD-bd_PCMH-like_sf"/>
</dbReference>
<evidence type="ECO:0000256" key="4">
    <source>
        <dbReference type="ARBA" id="ARBA00004752"/>
    </source>
</evidence>
<dbReference type="InterPro" id="IPR003170">
    <property type="entry name" value="MurB"/>
</dbReference>
<dbReference type="HOGENOM" id="CLU_035304_1_1_9"/>
<dbReference type="GO" id="GO:0051301">
    <property type="term" value="P:cell division"/>
    <property type="evidence" value="ECO:0007669"/>
    <property type="project" value="UniProtKB-KW"/>
</dbReference>
<gene>
    <name evidence="16" type="primary">murB</name>
    <name evidence="18" type="ordered locus">Dhaf_4061</name>
</gene>
<evidence type="ECO:0000256" key="14">
    <source>
        <dbReference type="ARBA" id="ARBA00023316"/>
    </source>
</evidence>
<evidence type="ECO:0000256" key="11">
    <source>
        <dbReference type="ARBA" id="ARBA00022984"/>
    </source>
</evidence>
<dbReference type="RefSeq" id="WP_015944993.1">
    <property type="nucleotide sequence ID" value="NC_011830.1"/>
</dbReference>
<dbReference type="InterPro" id="IPR011601">
    <property type="entry name" value="MurB_C"/>
</dbReference>
<feature type="active site" description="Proton donor" evidence="16">
    <location>
        <position position="216"/>
    </location>
</feature>
<dbReference type="AlphaFoldDB" id="B8FT55"/>
<dbReference type="NCBIfam" id="NF010480">
    <property type="entry name" value="PRK13905.1"/>
    <property type="match status" value="1"/>
</dbReference>
<evidence type="ECO:0000256" key="15">
    <source>
        <dbReference type="ARBA" id="ARBA00048914"/>
    </source>
</evidence>
<evidence type="ECO:0000256" key="7">
    <source>
        <dbReference type="ARBA" id="ARBA00022630"/>
    </source>
</evidence>
<dbReference type="EMBL" id="CP001336">
    <property type="protein sequence ID" value="ACL22071.1"/>
    <property type="molecule type" value="Genomic_DNA"/>
</dbReference>
<dbReference type="HAMAP" id="MF_00037">
    <property type="entry name" value="MurB"/>
    <property type="match status" value="1"/>
</dbReference>
<dbReference type="PANTHER" id="PTHR21071:SF4">
    <property type="entry name" value="UDP-N-ACETYLENOLPYRUVOYLGLUCOSAMINE REDUCTASE"/>
    <property type="match status" value="1"/>
</dbReference>
<comment type="pathway">
    <text evidence="4 16">Cell wall biogenesis; peptidoglycan biosynthesis.</text>
</comment>
<evidence type="ECO:0000256" key="16">
    <source>
        <dbReference type="HAMAP-Rule" id="MF_00037"/>
    </source>
</evidence>
<reference evidence="18 19" key="1">
    <citation type="journal article" date="2012" name="BMC Microbiol.">
        <title>Genome sequence of Desulfitobacterium hafniense DCB-2, a Gram-positive anaerobe capable of dehalogenation and metal reduction.</title>
        <authorList>
            <person name="Kim S.H."/>
            <person name="Harzman C."/>
            <person name="Davis J.K."/>
            <person name="Hutcheson R."/>
            <person name="Broderick J.B."/>
            <person name="Marsh T.L."/>
            <person name="Tiedje J.M."/>
        </authorList>
    </citation>
    <scope>NUCLEOTIDE SEQUENCE [LARGE SCALE GENOMIC DNA]</scope>
    <source>
        <strain evidence="19">DSM 10664 / DCB-2</strain>
    </source>
</reference>
<evidence type="ECO:0000256" key="8">
    <source>
        <dbReference type="ARBA" id="ARBA00022827"/>
    </source>
</evidence>
<dbReference type="Pfam" id="PF02873">
    <property type="entry name" value="MurB_C"/>
    <property type="match status" value="1"/>
</dbReference>
<keyword evidence="10 16" id="KW-0133">Cell shape</keyword>
<dbReference type="Gene3D" id="3.30.465.10">
    <property type="match status" value="1"/>
</dbReference>
<dbReference type="InterPro" id="IPR006094">
    <property type="entry name" value="Oxid_FAD_bind_N"/>
</dbReference>
<evidence type="ECO:0000256" key="9">
    <source>
        <dbReference type="ARBA" id="ARBA00022857"/>
    </source>
</evidence>
<organism evidence="18 19">
    <name type="scientific">Desulfitobacterium hafniense (strain DSM 10664 / DCB-2)</name>
    <dbReference type="NCBI Taxonomy" id="272564"/>
    <lineage>
        <taxon>Bacteria</taxon>
        <taxon>Bacillati</taxon>
        <taxon>Bacillota</taxon>
        <taxon>Clostridia</taxon>
        <taxon>Eubacteriales</taxon>
        <taxon>Desulfitobacteriaceae</taxon>
        <taxon>Desulfitobacterium</taxon>
    </lineage>
</organism>
<sequence>MTWQGMRGRIEHRYPLQKLNTWRIGGLAETVCWPESEEELREIWLKCQEQGIPFRLFGRGSNVLFPDEGLPGVTVISTGLAQSVWDSERVTVGAGYSLARLSQEAADRGLTGLEFARGIPGTVGGAVVMNAGAHGGSIQDILEEVKILAPEGEVQRLAKEDIQFGYRECSLRDQAIVLEGVFHLKPGDPDVIQATMSENLARRKAAQPLELPNAGSVFRNPPGGSAGRLIEEAGWKGKRLGGAQVSSKHANFIVNQGNATARDVLALIREIQKDVHHQFGVELKTEVRYIPPS</sequence>
<keyword evidence="11 16" id="KW-0573">Peptidoglycan synthesis</keyword>
<dbReference type="SUPFAM" id="SSF56176">
    <property type="entry name" value="FAD-binding/transporter-associated domain-like"/>
    <property type="match status" value="1"/>
</dbReference>
<comment type="similarity">
    <text evidence="16">Belongs to the MurB family.</text>
</comment>
<feature type="domain" description="FAD-binding PCMH-type" evidence="17">
    <location>
        <begin position="24"/>
        <end position="187"/>
    </location>
</feature>
<keyword evidence="8 16" id="KW-0274">FAD</keyword>
<dbReference type="InterPro" id="IPR016166">
    <property type="entry name" value="FAD-bd_PCMH"/>
</dbReference>
<name>B8FT55_DESHD</name>
<evidence type="ECO:0000313" key="19">
    <source>
        <dbReference type="Proteomes" id="UP000007726"/>
    </source>
</evidence>
<dbReference type="GO" id="GO:0008360">
    <property type="term" value="P:regulation of cell shape"/>
    <property type="evidence" value="ECO:0007669"/>
    <property type="project" value="UniProtKB-KW"/>
</dbReference>
<comment type="subcellular location">
    <subcellularLocation>
        <location evidence="3 16">Cytoplasm</location>
    </subcellularLocation>
</comment>
<keyword evidence="13 16" id="KW-0131">Cell cycle</keyword>
<dbReference type="GO" id="GO:0009252">
    <property type="term" value="P:peptidoglycan biosynthetic process"/>
    <property type="evidence" value="ECO:0007669"/>
    <property type="project" value="UniProtKB-UniRule"/>
</dbReference>
<evidence type="ECO:0000259" key="17">
    <source>
        <dbReference type="PROSITE" id="PS51387"/>
    </source>
</evidence>
<evidence type="ECO:0000256" key="5">
    <source>
        <dbReference type="ARBA" id="ARBA00022490"/>
    </source>
</evidence>
<evidence type="ECO:0000256" key="10">
    <source>
        <dbReference type="ARBA" id="ARBA00022960"/>
    </source>
</evidence>
<dbReference type="Proteomes" id="UP000007726">
    <property type="component" value="Chromosome"/>
</dbReference>
<keyword evidence="14 16" id="KW-0961">Cell wall biogenesis/degradation</keyword>
<keyword evidence="9 16" id="KW-0521">NADP</keyword>
<accession>B8FT55</accession>
<dbReference type="GO" id="GO:0071555">
    <property type="term" value="P:cell wall organization"/>
    <property type="evidence" value="ECO:0007669"/>
    <property type="project" value="UniProtKB-KW"/>
</dbReference>
<proteinExistence type="inferred from homology"/>
<dbReference type="EC" id="1.3.1.98" evidence="16"/>
<dbReference type="PANTHER" id="PTHR21071">
    <property type="entry name" value="UDP-N-ACETYLENOLPYRUVOYLGLUCOSAMINE REDUCTASE"/>
    <property type="match status" value="1"/>
</dbReference>
<feature type="active site" evidence="16">
    <location>
        <position position="286"/>
    </location>
</feature>
<dbReference type="InterPro" id="IPR036635">
    <property type="entry name" value="MurB_C_sf"/>
</dbReference>
<keyword evidence="7 16" id="KW-0285">Flavoprotein</keyword>
<dbReference type="Pfam" id="PF01565">
    <property type="entry name" value="FAD_binding_4"/>
    <property type="match status" value="1"/>
</dbReference>
<comment type="catalytic activity">
    <reaction evidence="15 16">
        <text>UDP-N-acetyl-alpha-D-muramate + NADP(+) = UDP-N-acetyl-3-O-(1-carboxyvinyl)-alpha-D-glucosamine + NADPH + H(+)</text>
        <dbReference type="Rhea" id="RHEA:12248"/>
        <dbReference type="ChEBI" id="CHEBI:15378"/>
        <dbReference type="ChEBI" id="CHEBI:57783"/>
        <dbReference type="ChEBI" id="CHEBI:58349"/>
        <dbReference type="ChEBI" id="CHEBI:68483"/>
        <dbReference type="ChEBI" id="CHEBI:70757"/>
        <dbReference type="EC" id="1.3.1.98"/>
    </reaction>
</comment>
<dbReference type="KEGG" id="dhd:Dhaf_4061"/>
<evidence type="ECO:0000256" key="13">
    <source>
        <dbReference type="ARBA" id="ARBA00023306"/>
    </source>
</evidence>
<dbReference type="SUPFAM" id="SSF56194">
    <property type="entry name" value="Uridine diphospho-N-Acetylenolpyruvylglucosamine reductase, MurB, C-terminal domain"/>
    <property type="match status" value="1"/>
</dbReference>
<keyword evidence="12 16" id="KW-0560">Oxidoreductase</keyword>
<comment type="function">
    <text evidence="2 16">Cell wall formation.</text>
</comment>
<evidence type="ECO:0000256" key="12">
    <source>
        <dbReference type="ARBA" id="ARBA00023002"/>
    </source>
</evidence>
<evidence type="ECO:0000256" key="2">
    <source>
        <dbReference type="ARBA" id="ARBA00003921"/>
    </source>
</evidence>
<evidence type="ECO:0000313" key="18">
    <source>
        <dbReference type="EMBL" id="ACL22071.1"/>
    </source>
</evidence>
<dbReference type="Gene3D" id="3.90.78.10">
    <property type="entry name" value="UDP-N-acetylenolpyruvoylglucosamine reductase, C-terminal domain"/>
    <property type="match status" value="1"/>
</dbReference>